<dbReference type="EMBL" id="CAMXCH010000001">
    <property type="protein sequence ID" value="CAI3933337.1"/>
    <property type="molecule type" value="Genomic_DNA"/>
</dbReference>
<evidence type="ECO:0000313" key="3">
    <source>
        <dbReference type="Proteomes" id="UP001154272"/>
    </source>
</evidence>
<dbReference type="Proteomes" id="UP001154272">
    <property type="component" value="Unassembled WGS sequence"/>
</dbReference>
<feature type="domain" description="SPOR" evidence="1">
    <location>
        <begin position="97"/>
        <end position="179"/>
    </location>
</feature>
<protein>
    <submittedName>
        <fullName evidence="2">Soluble lytic murein transglycosylase or regulatory protein s ( may contain LysM/invasin domain) (MltE) (PDB:153L)</fullName>
    </submittedName>
</protein>
<accession>A0ABM9HL88</accession>
<organism evidence="2 3">
    <name type="scientific">Commensalibacter papalotli</name>
    <name type="common">ex Botero et al. 2024</name>
    <dbReference type="NCBI Taxonomy" id="2972766"/>
    <lineage>
        <taxon>Bacteria</taxon>
        <taxon>Pseudomonadati</taxon>
        <taxon>Pseudomonadota</taxon>
        <taxon>Alphaproteobacteria</taxon>
        <taxon>Acetobacterales</taxon>
        <taxon>Acetobacteraceae</taxon>
    </lineage>
</organism>
<dbReference type="InterPro" id="IPR036680">
    <property type="entry name" value="SPOR-like_sf"/>
</dbReference>
<dbReference type="Gene3D" id="3.30.70.1070">
    <property type="entry name" value="Sporulation related repeat"/>
    <property type="match status" value="1"/>
</dbReference>
<evidence type="ECO:0000259" key="1">
    <source>
        <dbReference type="PROSITE" id="PS51724"/>
    </source>
</evidence>
<dbReference type="PROSITE" id="PS51257">
    <property type="entry name" value="PROKAR_LIPOPROTEIN"/>
    <property type="match status" value="1"/>
</dbReference>
<dbReference type="PROSITE" id="PS51724">
    <property type="entry name" value="SPOR"/>
    <property type="match status" value="1"/>
</dbReference>
<dbReference type="RefSeq" id="WP_034338245.1">
    <property type="nucleotide sequence ID" value="NZ_CAMXCH010000001.1"/>
</dbReference>
<proteinExistence type="predicted"/>
<evidence type="ECO:0000313" key="2">
    <source>
        <dbReference type="EMBL" id="CAI3933337.1"/>
    </source>
</evidence>
<name>A0ABM9HL88_9PROT</name>
<keyword evidence="3" id="KW-1185">Reference proteome</keyword>
<dbReference type="InterPro" id="IPR007730">
    <property type="entry name" value="SPOR-like_dom"/>
</dbReference>
<sequence>MVIINKILTTHPLYFVRFIPVAALLFFTACGGDDFANKPLTVTPNEHVIASPVANEPPIIILSPNTSSSDAYTPTKKTSKPIRKKTSSIDYNASNIVANSGNYAVQIGAFSSNSIANKAAKQAQQQASSLLASAKTDIDTIQKNGKPLYRVKLTGLSAYTAAQACSELKQKQLSCIITQ</sequence>
<dbReference type="Pfam" id="PF05036">
    <property type="entry name" value="SPOR"/>
    <property type="match status" value="1"/>
</dbReference>
<dbReference type="SUPFAM" id="SSF110997">
    <property type="entry name" value="Sporulation related repeat"/>
    <property type="match status" value="1"/>
</dbReference>
<gene>
    <name evidence="2" type="ORF">R83534S58_LOCUS670</name>
</gene>
<comment type="caution">
    <text evidence="2">The sequence shown here is derived from an EMBL/GenBank/DDBJ whole genome shotgun (WGS) entry which is preliminary data.</text>
</comment>
<reference evidence="2" key="1">
    <citation type="submission" date="2022-10" db="EMBL/GenBank/DDBJ databases">
        <authorList>
            <person name="Botero Cardona J."/>
        </authorList>
    </citation>
    <scope>NUCLEOTIDE SEQUENCE</scope>
    <source>
        <strain evidence="2">R-83534</strain>
    </source>
</reference>